<dbReference type="Gene3D" id="1.10.10.60">
    <property type="entry name" value="Homeodomain-like"/>
    <property type="match status" value="1"/>
</dbReference>
<dbReference type="Proteomes" id="UP000254893">
    <property type="component" value="Unassembled WGS sequence"/>
</dbReference>
<gene>
    <name evidence="5" type="primary">btr_7</name>
    <name evidence="5" type="ORF">NCTC11388_03794</name>
</gene>
<keyword evidence="3" id="KW-0804">Transcription</keyword>
<dbReference type="RefSeq" id="WP_115171190.1">
    <property type="nucleotide sequence ID" value="NZ_UGYW01000002.1"/>
</dbReference>
<dbReference type="GO" id="GO:0003700">
    <property type="term" value="F:DNA-binding transcription factor activity"/>
    <property type="evidence" value="ECO:0007669"/>
    <property type="project" value="InterPro"/>
</dbReference>
<reference evidence="5 6" key="1">
    <citation type="submission" date="2018-06" db="EMBL/GenBank/DDBJ databases">
        <authorList>
            <consortium name="Pathogen Informatics"/>
            <person name="Doyle S."/>
        </authorList>
    </citation>
    <scope>NUCLEOTIDE SEQUENCE [LARGE SCALE GENOMIC DNA]</scope>
    <source>
        <strain evidence="5 6">NCTC11388</strain>
    </source>
</reference>
<evidence type="ECO:0000256" key="3">
    <source>
        <dbReference type="ARBA" id="ARBA00023163"/>
    </source>
</evidence>
<protein>
    <submittedName>
        <fullName evidence="5">Bacillibactin transport regulator</fullName>
    </submittedName>
</protein>
<name>A0A380CPP2_SPHSI</name>
<keyword evidence="1" id="KW-0805">Transcription regulation</keyword>
<evidence type="ECO:0000256" key="1">
    <source>
        <dbReference type="ARBA" id="ARBA00023015"/>
    </source>
</evidence>
<feature type="domain" description="HTH araC/xylS-type" evidence="4">
    <location>
        <begin position="191"/>
        <end position="301"/>
    </location>
</feature>
<dbReference type="SUPFAM" id="SSF46689">
    <property type="entry name" value="Homeodomain-like"/>
    <property type="match status" value="1"/>
</dbReference>
<sequence length="303" mass="35413">MNKSESISEFYSRVPQVSRELLPEAQSAGVGHFNVFTRDACSFLAPYSRRDFFKVSYIIGKGRLYFADQWIYIDKPALLLSNPKVPYAWEAESMDQKGWFCLFTDSFLNHDEKFKFFQQTPLFQTHIHPVFFPDEVQQQEISAIFKRMLVEINSEYLHKYDVLRSYLHVLVHEALKIQPPDTFVKHKDASARITELFLELLERQFPIDTPEFRLQLHTPKEFATCLSVHINHLNRSVKKETGKTTGELIAGRILGEGKALLQHSNWSVSEIAYSLGFESPAYFTNFFKKHQQQSPLEYRKNFV</sequence>
<dbReference type="SMART" id="SM00342">
    <property type="entry name" value="HTH_ARAC"/>
    <property type="match status" value="1"/>
</dbReference>
<evidence type="ECO:0000313" key="5">
    <source>
        <dbReference type="EMBL" id="SUJ25744.1"/>
    </source>
</evidence>
<dbReference type="EMBL" id="UGYW01000002">
    <property type="protein sequence ID" value="SUJ25744.1"/>
    <property type="molecule type" value="Genomic_DNA"/>
</dbReference>
<evidence type="ECO:0000259" key="4">
    <source>
        <dbReference type="PROSITE" id="PS01124"/>
    </source>
</evidence>
<dbReference type="PRINTS" id="PR00032">
    <property type="entry name" value="HTHARAC"/>
</dbReference>
<proteinExistence type="predicted"/>
<dbReference type="PANTHER" id="PTHR43280">
    <property type="entry name" value="ARAC-FAMILY TRANSCRIPTIONAL REGULATOR"/>
    <property type="match status" value="1"/>
</dbReference>
<evidence type="ECO:0000256" key="2">
    <source>
        <dbReference type="ARBA" id="ARBA00023125"/>
    </source>
</evidence>
<organism evidence="5 6">
    <name type="scientific">Sphingobacterium spiritivorum</name>
    <name type="common">Flavobacterium spiritivorum</name>
    <dbReference type="NCBI Taxonomy" id="258"/>
    <lineage>
        <taxon>Bacteria</taxon>
        <taxon>Pseudomonadati</taxon>
        <taxon>Bacteroidota</taxon>
        <taxon>Sphingobacteriia</taxon>
        <taxon>Sphingobacteriales</taxon>
        <taxon>Sphingobacteriaceae</taxon>
        <taxon>Sphingobacterium</taxon>
    </lineage>
</organism>
<accession>A0A380CPP2</accession>
<dbReference type="InterPro" id="IPR020449">
    <property type="entry name" value="Tscrpt_reg_AraC-type_HTH"/>
</dbReference>
<dbReference type="InterPro" id="IPR009057">
    <property type="entry name" value="Homeodomain-like_sf"/>
</dbReference>
<dbReference type="Pfam" id="PF12833">
    <property type="entry name" value="HTH_18"/>
    <property type="match status" value="1"/>
</dbReference>
<evidence type="ECO:0000313" key="6">
    <source>
        <dbReference type="Proteomes" id="UP000254893"/>
    </source>
</evidence>
<dbReference type="PROSITE" id="PS01124">
    <property type="entry name" value="HTH_ARAC_FAMILY_2"/>
    <property type="match status" value="1"/>
</dbReference>
<dbReference type="InterPro" id="IPR018060">
    <property type="entry name" value="HTH_AraC"/>
</dbReference>
<dbReference type="AlphaFoldDB" id="A0A380CPP2"/>
<dbReference type="PANTHER" id="PTHR43280:SF32">
    <property type="entry name" value="TRANSCRIPTIONAL REGULATORY PROTEIN"/>
    <property type="match status" value="1"/>
</dbReference>
<dbReference type="GO" id="GO:0043565">
    <property type="term" value="F:sequence-specific DNA binding"/>
    <property type="evidence" value="ECO:0007669"/>
    <property type="project" value="InterPro"/>
</dbReference>
<keyword evidence="2" id="KW-0238">DNA-binding</keyword>